<feature type="compositionally biased region" description="Basic and acidic residues" evidence="1">
    <location>
        <begin position="1"/>
        <end position="10"/>
    </location>
</feature>
<dbReference type="OrthoDB" id="1305621at2759"/>
<evidence type="ECO:0000313" key="4">
    <source>
        <dbReference type="RefSeq" id="XP_009801476.1"/>
    </source>
</evidence>
<proteinExistence type="predicted"/>
<dbReference type="RefSeq" id="XP_009801476.1">
    <property type="nucleotide sequence ID" value="XM_009803174.1"/>
</dbReference>
<keyword evidence="3" id="KW-1185">Reference proteome</keyword>
<feature type="region of interest" description="Disordered" evidence="1">
    <location>
        <begin position="1"/>
        <end position="26"/>
    </location>
</feature>
<dbReference type="AlphaFoldDB" id="A0A1U7YHR5"/>
<protein>
    <submittedName>
        <fullName evidence="4">Uncharacterized protein LOC104247213</fullName>
    </submittedName>
</protein>
<dbReference type="Proteomes" id="UP000189701">
    <property type="component" value="Unplaced"/>
</dbReference>
<dbReference type="Pfam" id="PF14244">
    <property type="entry name" value="Retrotran_gag_3"/>
    <property type="match status" value="1"/>
</dbReference>
<dbReference type="PANTHER" id="PTHR37610:SF86">
    <property type="entry name" value="RETROTRANSPOSON COPIA-LIKE N-TERMINAL DOMAIN-CONTAINING PROTEIN"/>
    <property type="match status" value="1"/>
</dbReference>
<dbReference type="GeneID" id="104247213"/>
<sequence length="184" mass="21179">MANDNSEKETPATVTETSQTSSEDEFEEGISVPITHPLYQASTDTSGISLISFQLTGTDNFSLWYRSMKISLLGRNKLGMVDGRWKKEKFREKYWYQWERCNAIVLSWLMNAVAPTLISGIAYATNAHTVWMDVQERFDKVNETRCYNLHNEIATLTQGISSISVYYSKLVAPKRTRKYTWSYT</sequence>
<evidence type="ECO:0000313" key="3">
    <source>
        <dbReference type="Proteomes" id="UP000189701"/>
    </source>
</evidence>
<evidence type="ECO:0000259" key="2">
    <source>
        <dbReference type="Pfam" id="PF14244"/>
    </source>
</evidence>
<feature type="domain" description="Retrotransposon Copia-like N-terminal" evidence="2">
    <location>
        <begin position="43"/>
        <end position="87"/>
    </location>
</feature>
<evidence type="ECO:0000256" key="1">
    <source>
        <dbReference type="SAM" id="MobiDB-lite"/>
    </source>
</evidence>
<gene>
    <name evidence="4" type="primary">LOC104247213</name>
</gene>
<dbReference type="KEGG" id="nsy:104247213"/>
<dbReference type="InterPro" id="IPR029472">
    <property type="entry name" value="Copia-like_N"/>
</dbReference>
<reference evidence="4" key="2">
    <citation type="submission" date="2025-08" db="UniProtKB">
        <authorList>
            <consortium name="RefSeq"/>
        </authorList>
    </citation>
    <scope>IDENTIFICATION</scope>
    <source>
        <tissue evidence="4">Leaf</tissue>
    </source>
</reference>
<dbReference type="eggNOG" id="KOG0017">
    <property type="taxonomic scope" value="Eukaryota"/>
</dbReference>
<feature type="compositionally biased region" description="Polar residues" evidence="1">
    <location>
        <begin position="12"/>
        <end position="21"/>
    </location>
</feature>
<organism evidence="3 4">
    <name type="scientific">Nicotiana sylvestris</name>
    <name type="common">Wood tobacco</name>
    <name type="synonym">South American tobacco</name>
    <dbReference type="NCBI Taxonomy" id="4096"/>
    <lineage>
        <taxon>Eukaryota</taxon>
        <taxon>Viridiplantae</taxon>
        <taxon>Streptophyta</taxon>
        <taxon>Embryophyta</taxon>
        <taxon>Tracheophyta</taxon>
        <taxon>Spermatophyta</taxon>
        <taxon>Magnoliopsida</taxon>
        <taxon>eudicotyledons</taxon>
        <taxon>Gunneridae</taxon>
        <taxon>Pentapetalae</taxon>
        <taxon>asterids</taxon>
        <taxon>lamiids</taxon>
        <taxon>Solanales</taxon>
        <taxon>Solanaceae</taxon>
        <taxon>Nicotianoideae</taxon>
        <taxon>Nicotianeae</taxon>
        <taxon>Nicotiana</taxon>
    </lineage>
</organism>
<name>A0A1U7YHR5_NICSY</name>
<dbReference type="PANTHER" id="PTHR37610">
    <property type="entry name" value="CCHC-TYPE DOMAIN-CONTAINING PROTEIN"/>
    <property type="match status" value="1"/>
</dbReference>
<reference evidence="3" key="1">
    <citation type="journal article" date="2013" name="Genome Biol.">
        <title>Reference genomes and transcriptomes of Nicotiana sylvestris and Nicotiana tomentosiformis.</title>
        <authorList>
            <person name="Sierro N."/>
            <person name="Battey J.N."/>
            <person name="Ouadi S."/>
            <person name="Bovet L."/>
            <person name="Goepfert S."/>
            <person name="Bakaher N."/>
            <person name="Peitsch M.C."/>
            <person name="Ivanov N.V."/>
        </authorList>
    </citation>
    <scope>NUCLEOTIDE SEQUENCE [LARGE SCALE GENOMIC DNA]</scope>
</reference>
<accession>A0A1U7YHR5</accession>